<comment type="catalytic activity">
    <reaction evidence="3">
        <text>ATP + H2O = ADP + phosphate + H(+)</text>
        <dbReference type="Rhea" id="RHEA:13065"/>
        <dbReference type="ChEBI" id="CHEBI:15377"/>
        <dbReference type="ChEBI" id="CHEBI:15378"/>
        <dbReference type="ChEBI" id="CHEBI:30616"/>
        <dbReference type="ChEBI" id="CHEBI:43474"/>
        <dbReference type="ChEBI" id="CHEBI:456216"/>
        <dbReference type="EC" id="5.6.2.3"/>
    </reaction>
</comment>
<dbReference type="HAMAP" id="MF_01488">
    <property type="entry name" value="RecD2"/>
    <property type="match status" value="1"/>
</dbReference>
<evidence type="ECO:0000259" key="4">
    <source>
        <dbReference type="SMART" id="SM00382"/>
    </source>
</evidence>
<dbReference type="Gene3D" id="3.40.50.300">
    <property type="entry name" value="P-loop containing nucleotide triphosphate hydrolases"/>
    <property type="match status" value="2"/>
</dbReference>
<dbReference type="InterPro" id="IPR006345">
    <property type="entry name" value="RecD2"/>
</dbReference>
<evidence type="ECO:0000313" key="6">
    <source>
        <dbReference type="Proteomes" id="UP001549106"/>
    </source>
</evidence>
<feature type="domain" description="AAA+ ATPase" evidence="4">
    <location>
        <begin position="335"/>
        <end position="487"/>
    </location>
</feature>
<reference evidence="5 6" key="1">
    <citation type="submission" date="2024-06" db="EMBL/GenBank/DDBJ databases">
        <title>Genomic Encyclopedia of Type Strains, Phase IV (KMG-IV): sequencing the most valuable type-strain genomes for metagenomic binning, comparative biology and taxonomic classification.</title>
        <authorList>
            <person name="Goeker M."/>
        </authorList>
    </citation>
    <scope>NUCLEOTIDE SEQUENCE [LARGE SCALE GENOMIC DNA]</scope>
    <source>
        <strain evidence="5 6">DSM 29492</strain>
    </source>
</reference>
<dbReference type="EC" id="5.6.2.3" evidence="3"/>
<organism evidence="5 6">
    <name type="scientific">Blautia caecimuris</name>
    <dbReference type="NCBI Taxonomy" id="1796615"/>
    <lineage>
        <taxon>Bacteria</taxon>
        <taxon>Bacillati</taxon>
        <taxon>Bacillota</taxon>
        <taxon>Clostridia</taxon>
        <taxon>Lachnospirales</taxon>
        <taxon>Lachnospiraceae</taxon>
        <taxon>Blautia</taxon>
    </lineage>
</organism>
<dbReference type="CDD" id="cd17933">
    <property type="entry name" value="DEXSc_RecD-like"/>
    <property type="match status" value="1"/>
</dbReference>
<dbReference type="InterPro" id="IPR050534">
    <property type="entry name" value="Coronavir_polyprotein_1ab"/>
</dbReference>
<dbReference type="Gene3D" id="1.10.150.20">
    <property type="entry name" value="5' to 3' exonuclease, C-terminal subdomain"/>
    <property type="match status" value="1"/>
</dbReference>
<name>A0ABV2LYV3_9FIRM</name>
<comment type="caution">
    <text evidence="5">The sequence shown here is derived from an EMBL/GenBank/DDBJ whole genome shotgun (WGS) entry which is preliminary data.</text>
</comment>
<keyword evidence="1 3" id="KW-0547">Nucleotide-binding</keyword>
<comment type="similarity">
    <text evidence="3">Belongs to the RecD family. RecD2 subfamily.</text>
</comment>
<sequence length="743" mass="83809">MSESVTGYIDHIIFRNEDNGYTVLVLKGTEGDDEELTCVGTFPVISQGATIEASGNFINHHIYGKQFQITSFTEKMPEDAMAMERYLGSGAIKGIGAALAARIVRRFGADTLRIVEEEPERLAEIKGISEKKAREIAAQMEEKADMRKAMMFLQKYGISLNLGAKIYQKYGDSVYSVLQENPYRLADDISGVGFKIADEIAGRIGIHTDSDYRIKSGMMYTLLQATGEGHVYLPKEELFQRSSELLGVDVSYMEKHLMDLSMERKVIQKEEGETVLVYPSRFYYLELNTARMLRELNIDCPEDEAFVQRRIAQIEKETGTTLDEMQKKAVTEAAGHGLFILTGGPGTGKTTTINAIIRFFEGEGSELRLAAPTGRAAKRMTEATGYEAQTIHRLLELNGMPEEERQGQAVHFERNAENPLEADVIIIDEMSMVDIQLMHSLLLAVTAGTRLILVGDENQLPSVGPGNVLRDIIRSGEFPVVELKKIFRQASESDIVVNAHKINRGEQVTLSNKSSDFFFLKRQDADIIIRVVIALIQEKLPRYVEAKPFDIQVLTPMRKGLLGVERLNQILQRYLNPPEPSKKEKEYGQGLFREGDKVMQIRNNYQLEWEIRGRYGIPVDKGVGVFNGDTGILKTINEFSETAEVEFEDGRCAEYSFKQLEELELAYAVTIHKSQGSEYPAVVIPLLSGPRMLLNRNLLYTAVTRARRCVTIVGSEETFREMIKNEKQQRRYSSLDIRLKEEL</sequence>
<dbReference type="Pfam" id="PF13538">
    <property type="entry name" value="UvrD_C_2"/>
    <property type="match status" value="1"/>
</dbReference>
<dbReference type="EMBL" id="JBEPMJ010000003">
    <property type="protein sequence ID" value="MET3749395.1"/>
    <property type="molecule type" value="Genomic_DNA"/>
</dbReference>
<dbReference type="Gene3D" id="2.30.30.940">
    <property type="match status" value="1"/>
</dbReference>
<keyword evidence="2 3" id="KW-0067">ATP-binding</keyword>
<dbReference type="InterPro" id="IPR029493">
    <property type="entry name" value="RecD2-like_HHH"/>
</dbReference>
<dbReference type="SUPFAM" id="SSF47781">
    <property type="entry name" value="RuvA domain 2-like"/>
    <property type="match status" value="1"/>
</dbReference>
<feature type="binding site" evidence="3">
    <location>
        <begin position="346"/>
        <end position="350"/>
    </location>
    <ligand>
        <name>ATP</name>
        <dbReference type="ChEBI" id="CHEBI:30616"/>
    </ligand>
</feature>
<dbReference type="InterPro" id="IPR027417">
    <property type="entry name" value="P-loop_NTPase"/>
</dbReference>
<dbReference type="Gene3D" id="1.10.10.2220">
    <property type="match status" value="1"/>
</dbReference>
<accession>A0ABV2LYV3</accession>
<dbReference type="InterPro" id="IPR041451">
    <property type="entry name" value="RecD2_SH13"/>
</dbReference>
<dbReference type="InterPro" id="IPR010994">
    <property type="entry name" value="RuvA_2-like"/>
</dbReference>
<evidence type="ECO:0000256" key="2">
    <source>
        <dbReference type="ARBA" id="ARBA00022840"/>
    </source>
</evidence>
<dbReference type="NCBIfam" id="TIGR01448">
    <property type="entry name" value="recD_rel"/>
    <property type="match status" value="1"/>
</dbReference>
<dbReference type="RefSeq" id="WP_257463985.1">
    <property type="nucleotide sequence ID" value="NZ_BAABXP010000001.1"/>
</dbReference>
<keyword evidence="3" id="KW-0347">Helicase</keyword>
<dbReference type="Pfam" id="PF14490">
    <property type="entry name" value="HHH_RecD2"/>
    <property type="match status" value="2"/>
</dbReference>
<dbReference type="GO" id="GO:0008854">
    <property type="term" value="F:exodeoxyribonuclease V activity"/>
    <property type="evidence" value="ECO:0007669"/>
    <property type="project" value="UniProtKB-EC"/>
</dbReference>
<proteinExistence type="inferred from homology"/>
<keyword evidence="3" id="KW-0238">DNA-binding</keyword>
<dbReference type="PANTHER" id="PTHR43788:SF6">
    <property type="entry name" value="DNA HELICASE B"/>
    <property type="match status" value="1"/>
</dbReference>
<keyword evidence="6" id="KW-1185">Reference proteome</keyword>
<dbReference type="InterPro" id="IPR003593">
    <property type="entry name" value="AAA+_ATPase"/>
</dbReference>
<evidence type="ECO:0000256" key="1">
    <source>
        <dbReference type="ARBA" id="ARBA00022741"/>
    </source>
</evidence>
<keyword evidence="3" id="KW-0413">Isomerase</keyword>
<dbReference type="PANTHER" id="PTHR43788">
    <property type="entry name" value="DNA2/NAM7 HELICASE FAMILY MEMBER"/>
    <property type="match status" value="1"/>
</dbReference>
<evidence type="ECO:0000313" key="5">
    <source>
        <dbReference type="EMBL" id="MET3749395.1"/>
    </source>
</evidence>
<keyword evidence="3 5" id="KW-0378">Hydrolase</keyword>
<protein>
    <recommendedName>
        <fullName evidence="3">ATP-dependent RecD2 DNA helicase</fullName>
        <ecNumber evidence="3">5.6.2.3</ecNumber>
    </recommendedName>
    <alternativeName>
        <fullName evidence="3">DNA 5'-3' helicase subunit RecD2</fullName>
    </alternativeName>
</protein>
<comment type="function">
    <text evidence="3">DNA-dependent ATPase and ATP-dependent 5'-3' DNA helicase. Has no activity on blunt DNA or DNA with 3'-overhangs, requires at least 10 bases of 5'-ssDNA for helicase activity.</text>
</comment>
<dbReference type="InterPro" id="IPR027785">
    <property type="entry name" value="UvrD-like_helicase_C"/>
</dbReference>
<dbReference type="SMART" id="SM00382">
    <property type="entry name" value="AAA"/>
    <property type="match status" value="1"/>
</dbReference>
<dbReference type="Pfam" id="PF18335">
    <property type="entry name" value="SH3_13"/>
    <property type="match status" value="1"/>
</dbReference>
<dbReference type="Proteomes" id="UP001549106">
    <property type="component" value="Unassembled WGS sequence"/>
</dbReference>
<dbReference type="SUPFAM" id="SSF52540">
    <property type="entry name" value="P-loop containing nucleoside triphosphate hydrolases"/>
    <property type="match status" value="1"/>
</dbReference>
<dbReference type="InterPro" id="IPR055446">
    <property type="entry name" value="RecD2_N_OB"/>
</dbReference>
<evidence type="ECO:0000256" key="3">
    <source>
        <dbReference type="HAMAP-Rule" id="MF_01488"/>
    </source>
</evidence>
<dbReference type="Pfam" id="PF13604">
    <property type="entry name" value="AAA_30"/>
    <property type="match status" value="1"/>
</dbReference>
<dbReference type="Pfam" id="PF23139">
    <property type="entry name" value="OB_YrrC"/>
    <property type="match status" value="1"/>
</dbReference>
<dbReference type="CDD" id="cd18809">
    <property type="entry name" value="SF1_C_RecD"/>
    <property type="match status" value="1"/>
</dbReference>
<gene>
    <name evidence="3" type="primary">recD2</name>
    <name evidence="5" type="ORF">ABID24_000622</name>
</gene>